<keyword evidence="2" id="KW-0812">Transmembrane</keyword>
<evidence type="ECO:0000256" key="1">
    <source>
        <dbReference type="SAM" id="MobiDB-lite"/>
    </source>
</evidence>
<evidence type="ECO:0000313" key="4">
    <source>
        <dbReference type="Proteomes" id="UP000824681"/>
    </source>
</evidence>
<gene>
    <name evidence="3" type="ORF">Nocox_08210</name>
</gene>
<name>A0ABX8TXS4_9ACTN</name>
<feature type="transmembrane region" description="Helical" evidence="2">
    <location>
        <begin position="165"/>
        <end position="185"/>
    </location>
</feature>
<dbReference type="Proteomes" id="UP000824681">
    <property type="component" value="Chromosome"/>
</dbReference>
<sequence>MLLFVFIKTLRVAMITTCGPWGELMRIGTRLALAALPVGAALFVPASAAWAWPGTPDPGDAFTMTVDDVGCRSGRAEVTLRNQTRQAVRFDLKSDAVSVASGSIPARKSVVRQVPVGKGSSAEIEAYQVTEHQPDTLIDSTRVRNDCPWGHRRGQLPFTGPPVDLMAKLATGGGLVVMGGIFWWYGSVWPRRTGYGTNAPAFAAASARRTDRSASSGVTGSRVTTSR</sequence>
<protein>
    <submittedName>
        <fullName evidence="3">Uncharacterized protein</fullName>
    </submittedName>
</protein>
<accession>A0ABX8TXS4</accession>
<keyword evidence="4" id="KW-1185">Reference proteome</keyword>
<feature type="region of interest" description="Disordered" evidence="1">
    <location>
        <begin position="205"/>
        <end position="227"/>
    </location>
</feature>
<evidence type="ECO:0000256" key="2">
    <source>
        <dbReference type="SAM" id="Phobius"/>
    </source>
</evidence>
<evidence type="ECO:0000313" key="3">
    <source>
        <dbReference type="EMBL" id="QYC39267.1"/>
    </source>
</evidence>
<keyword evidence="2" id="KW-0472">Membrane</keyword>
<dbReference type="EMBL" id="CP068985">
    <property type="protein sequence ID" value="QYC39267.1"/>
    <property type="molecule type" value="Genomic_DNA"/>
</dbReference>
<reference evidence="3 4" key="1">
    <citation type="journal article" date="2021" name="ACS Chem. Biol.">
        <title>Genomic-Led Discovery of a Novel Glycopeptide Antibiotic by Nonomuraea coxensis DSM 45129.</title>
        <authorList>
            <person name="Yushchuk O."/>
            <person name="Vior N.M."/>
            <person name="Andreo-Vidal A."/>
            <person name="Berini F."/>
            <person name="Ruckert C."/>
            <person name="Busche T."/>
            <person name="Binda E."/>
            <person name="Kalinowski J."/>
            <person name="Truman A.W."/>
            <person name="Marinelli F."/>
        </authorList>
    </citation>
    <scope>NUCLEOTIDE SEQUENCE [LARGE SCALE GENOMIC DNA]</scope>
    <source>
        <strain evidence="3 4">DSM 45129</strain>
    </source>
</reference>
<keyword evidence="2" id="KW-1133">Transmembrane helix</keyword>
<proteinExistence type="predicted"/>
<organism evidence="3 4">
    <name type="scientific">Nonomuraea coxensis DSM 45129</name>
    <dbReference type="NCBI Taxonomy" id="1122611"/>
    <lineage>
        <taxon>Bacteria</taxon>
        <taxon>Bacillati</taxon>
        <taxon>Actinomycetota</taxon>
        <taxon>Actinomycetes</taxon>
        <taxon>Streptosporangiales</taxon>
        <taxon>Streptosporangiaceae</taxon>
        <taxon>Nonomuraea</taxon>
    </lineage>
</organism>